<dbReference type="Gene3D" id="3.30.70.330">
    <property type="match status" value="1"/>
</dbReference>
<dbReference type="OMA" id="QIRLQYG"/>
<dbReference type="InterPro" id="IPR000504">
    <property type="entry name" value="RRM_dom"/>
</dbReference>
<dbReference type="SUPFAM" id="SSF54928">
    <property type="entry name" value="RNA-binding domain, RBD"/>
    <property type="match status" value="1"/>
</dbReference>
<feature type="non-terminal residue" evidence="6">
    <location>
        <position position="102"/>
    </location>
</feature>
<evidence type="ECO:0000256" key="4">
    <source>
        <dbReference type="PROSITE-ProRule" id="PRU00176"/>
    </source>
</evidence>
<name>B3RIK2_TRIAD</name>
<dbReference type="AlphaFoldDB" id="B3RIK2"/>
<dbReference type="EMBL" id="DS985241">
    <property type="protein sequence ID" value="EDV29244.1"/>
    <property type="molecule type" value="Genomic_DNA"/>
</dbReference>
<feature type="domain" description="RRM" evidence="5">
    <location>
        <begin position="19"/>
        <end position="97"/>
    </location>
</feature>
<evidence type="ECO:0000256" key="3">
    <source>
        <dbReference type="ARBA" id="ARBA00023242"/>
    </source>
</evidence>
<dbReference type="FunFam" id="3.30.70.330:FF:001894">
    <property type="match status" value="1"/>
</dbReference>
<sequence length="102" mass="11555">MASGQNPPLNDDFALVSELFLYVGNLDKKVTDKILYELFVKAGSISRINLPKDDTTGDIRGYGFVYYNRNVSALYATELFNGLLLFQKPMRVNLNSKERKSI</sequence>
<dbReference type="PROSITE" id="PS50102">
    <property type="entry name" value="RRM"/>
    <property type="match status" value="1"/>
</dbReference>
<dbReference type="KEGG" id="tad:TRIADDRAFT_19129"/>
<dbReference type="PANTHER" id="PTHR13798:SF11">
    <property type="entry name" value="RNA-BINDING PROTEIN 7-RELATED"/>
    <property type="match status" value="1"/>
</dbReference>
<dbReference type="RefSeq" id="XP_002108446.1">
    <property type="nucleotide sequence ID" value="XM_002108410.1"/>
</dbReference>
<dbReference type="Pfam" id="PF00076">
    <property type="entry name" value="RRM_1"/>
    <property type="match status" value="1"/>
</dbReference>
<dbReference type="STRING" id="10228.B3RIK2"/>
<dbReference type="PhylomeDB" id="B3RIK2"/>
<dbReference type="GeneID" id="6748855"/>
<proteinExistence type="predicted"/>
<dbReference type="HOGENOM" id="CLU_2284569_0_0_1"/>
<comment type="subcellular location">
    <subcellularLocation>
        <location evidence="1">Nucleus</location>
        <location evidence="1">Nucleoplasm</location>
    </subcellularLocation>
</comment>
<evidence type="ECO:0000256" key="2">
    <source>
        <dbReference type="ARBA" id="ARBA00022884"/>
    </source>
</evidence>
<dbReference type="CTD" id="6748855"/>
<dbReference type="OrthoDB" id="407442at2759"/>
<dbReference type="InterPro" id="IPR035979">
    <property type="entry name" value="RBD_domain_sf"/>
</dbReference>
<evidence type="ECO:0000313" key="7">
    <source>
        <dbReference type="Proteomes" id="UP000009022"/>
    </source>
</evidence>
<protein>
    <recommendedName>
        <fullName evidence="5">RRM domain-containing protein</fullName>
    </recommendedName>
</protein>
<dbReference type="PANTHER" id="PTHR13798">
    <property type="entry name" value="RNA BINDING MOTIF RBM PROTEIN -RELATED"/>
    <property type="match status" value="1"/>
</dbReference>
<evidence type="ECO:0000259" key="5">
    <source>
        <dbReference type="PROSITE" id="PS50102"/>
    </source>
</evidence>
<keyword evidence="7" id="KW-1185">Reference proteome</keyword>
<evidence type="ECO:0000256" key="1">
    <source>
        <dbReference type="ARBA" id="ARBA00004642"/>
    </source>
</evidence>
<dbReference type="GO" id="GO:0003723">
    <property type="term" value="F:RNA binding"/>
    <property type="evidence" value="ECO:0007669"/>
    <property type="project" value="UniProtKB-UniRule"/>
</dbReference>
<gene>
    <name evidence="6" type="ORF">TRIADDRAFT_19129</name>
</gene>
<keyword evidence="2 4" id="KW-0694">RNA-binding</keyword>
<dbReference type="InParanoid" id="B3RIK2"/>
<dbReference type="Proteomes" id="UP000009022">
    <property type="component" value="Unassembled WGS sequence"/>
</dbReference>
<evidence type="ECO:0000313" key="6">
    <source>
        <dbReference type="EMBL" id="EDV29244.1"/>
    </source>
</evidence>
<dbReference type="InterPro" id="IPR052285">
    <property type="entry name" value="NEXT_complex_subunit"/>
</dbReference>
<dbReference type="GO" id="GO:0005654">
    <property type="term" value="C:nucleoplasm"/>
    <property type="evidence" value="ECO:0007669"/>
    <property type="project" value="UniProtKB-SubCell"/>
</dbReference>
<dbReference type="SMART" id="SM00360">
    <property type="entry name" value="RRM"/>
    <property type="match status" value="1"/>
</dbReference>
<accession>B3RIK2</accession>
<dbReference type="eggNOG" id="KOG0131">
    <property type="taxonomic scope" value="Eukaryota"/>
</dbReference>
<keyword evidence="3" id="KW-0539">Nucleus</keyword>
<dbReference type="InterPro" id="IPR012677">
    <property type="entry name" value="Nucleotide-bd_a/b_plait_sf"/>
</dbReference>
<organism evidence="6 7">
    <name type="scientific">Trichoplax adhaerens</name>
    <name type="common">Trichoplax reptans</name>
    <dbReference type="NCBI Taxonomy" id="10228"/>
    <lineage>
        <taxon>Eukaryota</taxon>
        <taxon>Metazoa</taxon>
        <taxon>Placozoa</taxon>
        <taxon>Uniplacotomia</taxon>
        <taxon>Trichoplacea</taxon>
        <taxon>Trichoplacidae</taxon>
        <taxon>Trichoplax</taxon>
    </lineage>
</organism>
<reference evidence="6 7" key="1">
    <citation type="journal article" date="2008" name="Nature">
        <title>The Trichoplax genome and the nature of placozoans.</title>
        <authorList>
            <person name="Srivastava M."/>
            <person name="Begovic E."/>
            <person name="Chapman J."/>
            <person name="Putnam N.H."/>
            <person name="Hellsten U."/>
            <person name="Kawashima T."/>
            <person name="Kuo A."/>
            <person name="Mitros T."/>
            <person name="Salamov A."/>
            <person name="Carpenter M.L."/>
            <person name="Signorovitch A.Y."/>
            <person name="Moreno M.A."/>
            <person name="Kamm K."/>
            <person name="Grimwood J."/>
            <person name="Schmutz J."/>
            <person name="Shapiro H."/>
            <person name="Grigoriev I.V."/>
            <person name="Buss L.W."/>
            <person name="Schierwater B."/>
            <person name="Dellaporta S.L."/>
            <person name="Rokhsar D.S."/>
        </authorList>
    </citation>
    <scope>NUCLEOTIDE SEQUENCE [LARGE SCALE GENOMIC DNA]</scope>
    <source>
        <strain evidence="6 7">Grell-BS-1999</strain>
    </source>
</reference>